<dbReference type="GO" id="GO:0006302">
    <property type="term" value="P:double-strand break repair"/>
    <property type="evidence" value="ECO:0007669"/>
    <property type="project" value="InterPro"/>
</dbReference>
<reference evidence="6 7" key="1">
    <citation type="submission" date="2018-03" db="EMBL/GenBank/DDBJ databases">
        <title>Genomic Encyclopedia of Archaeal and Bacterial Type Strains, Phase II (KMG-II): from individual species to whole genera.</title>
        <authorList>
            <person name="Goeker M."/>
        </authorList>
    </citation>
    <scope>NUCLEOTIDE SEQUENCE [LARGE SCALE GENOMIC DNA]</scope>
    <source>
        <strain evidence="6 7">DSM 44720</strain>
    </source>
</reference>
<dbReference type="InterPro" id="IPR038729">
    <property type="entry name" value="Rad50/SbcC_AAA"/>
</dbReference>
<organism evidence="6 7">
    <name type="scientific">Umezawaea tangerina</name>
    <dbReference type="NCBI Taxonomy" id="84725"/>
    <lineage>
        <taxon>Bacteria</taxon>
        <taxon>Bacillati</taxon>
        <taxon>Actinomycetota</taxon>
        <taxon>Actinomycetes</taxon>
        <taxon>Pseudonocardiales</taxon>
        <taxon>Pseudonocardiaceae</taxon>
        <taxon>Umezawaea</taxon>
    </lineage>
</organism>
<dbReference type="PANTHER" id="PTHR32114:SF2">
    <property type="entry name" value="ABC TRANSPORTER ABCH.3"/>
    <property type="match status" value="1"/>
</dbReference>
<feature type="region of interest" description="Disordered" evidence="4">
    <location>
        <begin position="161"/>
        <end position="187"/>
    </location>
</feature>
<proteinExistence type="inferred from homology"/>
<dbReference type="Gene3D" id="3.40.50.300">
    <property type="entry name" value="P-loop containing nucleotide triphosphate hydrolases"/>
    <property type="match status" value="2"/>
</dbReference>
<evidence type="ECO:0000256" key="3">
    <source>
        <dbReference type="ARBA" id="ARBA00013368"/>
    </source>
</evidence>
<protein>
    <recommendedName>
        <fullName evidence="3">Nuclease SbcCD subunit C</fullName>
    </recommendedName>
</protein>
<accession>A0A2T0SC72</accession>
<dbReference type="Pfam" id="PF13476">
    <property type="entry name" value="AAA_23"/>
    <property type="match status" value="1"/>
</dbReference>
<sequence length="817" mass="88674">MAVAETGLHGLMLSRVASDRELTPRAAELVVAACRGESALDRVLDGVVGDDAPPDHPRRGPGSGIFLSGIRVKGFRGIGPEVDLPLASGPGLTVVTGRNGSGKSSFAEGAEFALTGDNTRWTRSLNEVWRQGWRNLHAPGDTSVAITLVRAGHEGATTIRRAWTPGDDFGGGTWTERRSGDEPVPFDEPRWRAALETYRPFLPYSELGKSLEGKPSELHDAVHSLLGLETITDAQNRLAEHRKRLADVVARPHDRRAKIRAELAASPDGRAQRAAELLGQDHPDLDALADLALGADMGGGGMPLLQQVTELALPSAADLAHCLENLDAALAAVTAVATDGAQTCLRTSEVLRVSLELHDTKGDQSCPVCGNGVLDRRWYVATTRRAETLANAAAALHDAGTRLDTETAAARALCQPVPDLLKQVDGFLDTEAARAAWASWAECSTSEDPVRLRGDLPGRHAAVLAAVDALRAVAQEQIAKRDLVWRPMALALFEWHSQAERALADQQVLADVTEAENWIRRTAALLRSERIAPFAKESQRIWQRLRQQSNIDLGTVHLEGTGQNDRRVELDVSVDGMPNAALAVMSQGELHALALALFLPRAVVDESPFRFVVIDDPVQAMDPAKVDGLAQVLADVGLTRQVVVFTHDERLVEAVRRLRLPATVWEVCRGENSLVQVRMCDDPVGRYLADARAMRTTDDLPDEARAELVAACCRAALESAGDTRFRRIRLERGQSHAEVELVLEQALTTRQRVALAVFDDLSANGSLPAHLTDVLGPWAVDVLHACREGTGRPYDGDLRTLIRDTERLTTWLRDGLK</sequence>
<feature type="compositionally biased region" description="Basic and acidic residues" evidence="4">
    <location>
        <begin position="175"/>
        <end position="187"/>
    </location>
</feature>
<dbReference type="AlphaFoldDB" id="A0A2T0SC72"/>
<feature type="domain" description="Rad50/SbcC-type AAA" evidence="5">
    <location>
        <begin position="70"/>
        <end position="132"/>
    </location>
</feature>
<evidence type="ECO:0000313" key="7">
    <source>
        <dbReference type="Proteomes" id="UP000239494"/>
    </source>
</evidence>
<evidence type="ECO:0000256" key="1">
    <source>
        <dbReference type="ARBA" id="ARBA00006930"/>
    </source>
</evidence>
<dbReference type="Proteomes" id="UP000239494">
    <property type="component" value="Unassembled WGS sequence"/>
</dbReference>
<comment type="caution">
    <text evidence="6">The sequence shown here is derived from an EMBL/GenBank/DDBJ whole genome shotgun (WGS) entry which is preliminary data.</text>
</comment>
<evidence type="ECO:0000256" key="4">
    <source>
        <dbReference type="SAM" id="MobiDB-lite"/>
    </source>
</evidence>
<evidence type="ECO:0000259" key="5">
    <source>
        <dbReference type="Pfam" id="PF13476"/>
    </source>
</evidence>
<dbReference type="SUPFAM" id="SSF52540">
    <property type="entry name" value="P-loop containing nucleoside triphosphate hydrolases"/>
    <property type="match status" value="1"/>
</dbReference>
<comment type="subunit">
    <text evidence="2">Heterodimer of SbcC and SbcD.</text>
</comment>
<dbReference type="PANTHER" id="PTHR32114">
    <property type="entry name" value="ABC TRANSPORTER ABCH.3"/>
    <property type="match status" value="1"/>
</dbReference>
<dbReference type="EMBL" id="PVTF01000023">
    <property type="protein sequence ID" value="PRY31020.1"/>
    <property type="molecule type" value="Genomic_DNA"/>
</dbReference>
<gene>
    <name evidence="6" type="ORF">CLV43_123122</name>
</gene>
<dbReference type="GO" id="GO:0016887">
    <property type="term" value="F:ATP hydrolysis activity"/>
    <property type="evidence" value="ECO:0007669"/>
    <property type="project" value="InterPro"/>
</dbReference>
<evidence type="ECO:0000313" key="6">
    <source>
        <dbReference type="EMBL" id="PRY31020.1"/>
    </source>
</evidence>
<evidence type="ECO:0000256" key="2">
    <source>
        <dbReference type="ARBA" id="ARBA00011322"/>
    </source>
</evidence>
<keyword evidence="7" id="KW-1185">Reference proteome</keyword>
<comment type="similarity">
    <text evidence="1">Belongs to the SMC family. SbcC subfamily.</text>
</comment>
<dbReference type="InterPro" id="IPR027417">
    <property type="entry name" value="P-loop_NTPase"/>
</dbReference>
<name>A0A2T0SC72_9PSEU</name>